<dbReference type="PANTHER" id="PTHR11439:SF463">
    <property type="entry name" value="REVERSE TRANSCRIPTASE TY1_COPIA-TYPE DOMAIN-CONTAINING PROTEIN"/>
    <property type="match status" value="1"/>
</dbReference>
<sequence>MVTESSSFSGTSSGQESMNTGGSEGSVILITKHKLTGHNYHQWAKSVMMFISGKGKDDYLTGAASPPRKDDPTKETYSDNDNTAELFDIKGALHDLRQGEMSGENSVSQEEYQFWDIPTLDIPLRLSESHSQPDIKPSQSNIQPSDPNLIQGGNKELKDKELKVYSRHQKNPKPVEPHIHPEPCQTDVPSPTPTEVIQGMLGCKPSDTPIYPFNKVGLKKDSAVVDKRRYQRLVGKLIYLSHTRPDISFAVSTRLLEELQFPPSASMKLMCDNKAAISIAKNPVHHDRTKHIEIYRHFIKEKIEQGVIEVDYTPTRQQTADVLTKAIPRI</sequence>
<feature type="compositionally biased region" description="Basic and acidic residues" evidence="1">
    <location>
        <begin position="67"/>
        <end position="77"/>
    </location>
</feature>
<feature type="region of interest" description="Disordered" evidence="1">
    <location>
        <begin position="129"/>
        <end position="153"/>
    </location>
</feature>
<evidence type="ECO:0000259" key="2">
    <source>
        <dbReference type="Pfam" id="PF14244"/>
    </source>
</evidence>
<protein>
    <recommendedName>
        <fullName evidence="2">Retrotransposon Copia-like N-terminal domain-containing protein</fullName>
    </recommendedName>
</protein>
<feature type="region of interest" description="Disordered" evidence="1">
    <location>
        <begin position="61"/>
        <end position="82"/>
    </location>
</feature>
<feature type="domain" description="Retrotransposon Copia-like N-terminal" evidence="2">
    <location>
        <begin position="29"/>
        <end position="67"/>
    </location>
</feature>
<feature type="compositionally biased region" description="Low complexity" evidence="1">
    <location>
        <begin position="1"/>
        <end position="17"/>
    </location>
</feature>
<gene>
    <name evidence="3" type="ORF">RJ640_023537</name>
</gene>
<dbReference type="CDD" id="cd09272">
    <property type="entry name" value="RNase_HI_RT_Ty1"/>
    <property type="match status" value="1"/>
</dbReference>
<dbReference type="PANTHER" id="PTHR11439">
    <property type="entry name" value="GAG-POL-RELATED RETROTRANSPOSON"/>
    <property type="match status" value="1"/>
</dbReference>
<comment type="caution">
    <text evidence="3">The sequence shown here is derived from an EMBL/GenBank/DDBJ whole genome shotgun (WGS) entry which is preliminary data.</text>
</comment>
<accession>A0AA88R5B2</accession>
<name>A0AA88R5B2_9ASTE</name>
<evidence type="ECO:0000313" key="3">
    <source>
        <dbReference type="EMBL" id="KAK2975605.1"/>
    </source>
</evidence>
<proteinExistence type="predicted"/>
<organism evidence="3 4">
    <name type="scientific">Escallonia rubra</name>
    <dbReference type="NCBI Taxonomy" id="112253"/>
    <lineage>
        <taxon>Eukaryota</taxon>
        <taxon>Viridiplantae</taxon>
        <taxon>Streptophyta</taxon>
        <taxon>Embryophyta</taxon>
        <taxon>Tracheophyta</taxon>
        <taxon>Spermatophyta</taxon>
        <taxon>Magnoliopsida</taxon>
        <taxon>eudicotyledons</taxon>
        <taxon>Gunneridae</taxon>
        <taxon>Pentapetalae</taxon>
        <taxon>asterids</taxon>
        <taxon>campanulids</taxon>
        <taxon>Escalloniales</taxon>
        <taxon>Escalloniaceae</taxon>
        <taxon>Escallonia</taxon>
    </lineage>
</organism>
<feature type="region of interest" description="Disordered" evidence="1">
    <location>
        <begin position="1"/>
        <end position="23"/>
    </location>
</feature>
<dbReference type="EMBL" id="JAVXUO010002171">
    <property type="protein sequence ID" value="KAK2975605.1"/>
    <property type="molecule type" value="Genomic_DNA"/>
</dbReference>
<keyword evidence="4" id="KW-1185">Reference proteome</keyword>
<dbReference type="Proteomes" id="UP001187471">
    <property type="component" value="Unassembled WGS sequence"/>
</dbReference>
<dbReference type="AlphaFoldDB" id="A0AA88R5B2"/>
<feature type="compositionally biased region" description="Polar residues" evidence="1">
    <location>
        <begin position="134"/>
        <end position="148"/>
    </location>
</feature>
<evidence type="ECO:0000256" key="1">
    <source>
        <dbReference type="SAM" id="MobiDB-lite"/>
    </source>
</evidence>
<dbReference type="InterPro" id="IPR029472">
    <property type="entry name" value="Copia-like_N"/>
</dbReference>
<dbReference type="Pfam" id="PF14244">
    <property type="entry name" value="Retrotran_gag_3"/>
    <property type="match status" value="1"/>
</dbReference>
<reference evidence="3" key="1">
    <citation type="submission" date="2022-12" db="EMBL/GenBank/DDBJ databases">
        <title>Draft genome assemblies for two species of Escallonia (Escalloniales).</title>
        <authorList>
            <person name="Chanderbali A."/>
            <person name="Dervinis C."/>
            <person name="Anghel I."/>
            <person name="Soltis D."/>
            <person name="Soltis P."/>
            <person name="Zapata F."/>
        </authorList>
    </citation>
    <scope>NUCLEOTIDE SEQUENCE</scope>
    <source>
        <strain evidence="3">UCBG92.1500</strain>
        <tissue evidence="3">Leaf</tissue>
    </source>
</reference>
<evidence type="ECO:0000313" key="4">
    <source>
        <dbReference type="Proteomes" id="UP001187471"/>
    </source>
</evidence>